<reference evidence="2" key="2">
    <citation type="journal article" date="2023" name="IMA Fungus">
        <title>Comparative genomic study of the Penicillium genus elucidates a diverse pangenome and 15 lateral gene transfer events.</title>
        <authorList>
            <person name="Petersen C."/>
            <person name="Sorensen T."/>
            <person name="Nielsen M.R."/>
            <person name="Sondergaard T.E."/>
            <person name="Sorensen J.L."/>
            <person name="Fitzpatrick D.A."/>
            <person name="Frisvad J.C."/>
            <person name="Nielsen K.L."/>
        </authorList>
    </citation>
    <scope>NUCLEOTIDE SEQUENCE</scope>
    <source>
        <strain evidence="2">IBT 20477</strain>
    </source>
</reference>
<evidence type="ECO:0000313" key="2">
    <source>
        <dbReference type="EMBL" id="KAJ5192726.1"/>
    </source>
</evidence>
<sequence length="186" mass="21321">MFVCFLLGSAVAYNIVMIIYRLHFHKLSRFPGPRLAAATGLYEIYFSAWGPGIFEYEIDNMHRKFGPVVRITPDEVHIQEPFGTSSYSDSWIKGTGELESGHYQGRSVHSFQYKRASISRVRSLLRVEVNYIINTLIEKHQVHRMFTSRLGLFLVSPWSEKKVQPVGESDIEDGEDTSQSKFTPTL</sequence>
<evidence type="ECO:0000256" key="1">
    <source>
        <dbReference type="SAM" id="MobiDB-lite"/>
    </source>
</evidence>
<dbReference type="EMBL" id="JAPQKQ010000006">
    <property type="protein sequence ID" value="KAJ5192726.1"/>
    <property type="molecule type" value="Genomic_DNA"/>
</dbReference>
<comment type="caution">
    <text evidence="2">The sequence shown here is derived from an EMBL/GenBank/DDBJ whole genome shotgun (WGS) entry which is preliminary data.</text>
</comment>
<organism evidence="2 3">
    <name type="scientific">Penicillium cf. viridicatum</name>
    <dbReference type="NCBI Taxonomy" id="2972119"/>
    <lineage>
        <taxon>Eukaryota</taxon>
        <taxon>Fungi</taxon>
        <taxon>Dikarya</taxon>
        <taxon>Ascomycota</taxon>
        <taxon>Pezizomycotina</taxon>
        <taxon>Eurotiomycetes</taxon>
        <taxon>Eurotiomycetidae</taxon>
        <taxon>Eurotiales</taxon>
        <taxon>Aspergillaceae</taxon>
        <taxon>Penicillium</taxon>
    </lineage>
</organism>
<reference evidence="2" key="1">
    <citation type="submission" date="2022-11" db="EMBL/GenBank/DDBJ databases">
        <authorList>
            <person name="Petersen C."/>
        </authorList>
    </citation>
    <scope>NUCLEOTIDE SEQUENCE</scope>
    <source>
        <strain evidence="2">IBT 20477</strain>
    </source>
</reference>
<name>A0A9W9JB75_9EURO</name>
<feature type="region of interest" description="Disordered" evidence="1">
    <location>
        <begin position="165"/>
        <end position="186"/>
    </location>
</feature>
<proteinExistence type="predicted"/>
<evidence type="ECO:0000313" key="3">
    <source>
        <dbReference type="Proteomes" id="UP001150942"/>
    </source>
</evidence>
<feature type="compositionally biased region" description="Polar residues" evidence="1">
    <location>
        <begin position="177"/>
        <end position="186"/>
    </location>
</feature>
<keyword evidence="3" id="KW-1185">Reference proteome</keyword>
<dbReference type="OrthoDB" id="3945418at2759"/>
<accession>A0A9W9JB75</accession>
<protein>
    <recommendedName>
        <fullName evidence="4">Cytochrome P450</fullName>
    </recommendedName>
</protein>
<gene>
    <name evidence="2" type="ORF">N7449_008868</name>
</gene>
<dbReference type="AlphaFoldDB" id="A0A9W9JB75"/>
<evidence type="ECO:0008006" key="4">
    <source>
        <dbReference type="Google" id="ProtNLM"/>
    </source>
</evidence>
<dbReference type="Proteomes" id="UP001150942">
    <property type="component" value="Unassembled WGS sequence"/>
</dbReference>